<evidence type="ECO:0000313" key="2">
    <source>
        <dbReference type="EnsemblMetazoa" id="GAUT042787-PA"/>
    </source>
</evidence>
<sequence length="256" mass="28907">MKLFIVLFAVINCIAGEDLLEEQNENQVRSISDQIKDQIEAVKEQMPCGFPGLGIPPLAPLRTSHQELKLNKGFLFAEGEIKDFRLDGLNNFDIDELNFSLINQRLKFKFTWSKIHFKTDYALKAGFNRLAVHRAGIATFAVHNATVWGTIRYSLSLSGTAQLKELSLYAQLDDVESDITGLSDNKIINKKLNEFVEEWVTLAVNENTENLPEITNQYAKPIINELIRGMNILDWILGGGDTDPEEKEPCIPPEDI</sequence>
<protein>
    <recommendedName>
        <fullName evidence="4">Lipid-binding serum glycoprotein N-terminal domain-containing protein</fullName>
    </recommendedName>
</protein>
<reference evidence="2" key="1">
    <citation type="submission" date="2020-05" db="UniProtKB">
        <authorList>
            <consortium name="EnsemblMetazoa"/>
        </authorList>
    </citation>
    <scope>IDENTIFICATION</scope>
    <source>
        <strain evidence="2">TTRI</strain>
    </source>
</reference>
<keyword evidence="3" id="KW-1185">Reference proteome</keyword>
<dbReference type="Pfam" id="PF06585">
    <property type="entry name" value="JHBP"/>
    <property type="match status" value="1"/>
</dbReference>
<proteinExistence type="predicted"/>
<dbReference type="VEuPathDB" id="VectorBase:GAUT042787"/>
<dbReference type="InterPro" id="IPR010562">
    <property type="entry name" value="Haemolymph_juvenile_hormone-bd"/>
</dbReference>
<dbReference type="EnsemblMetazoa" id="GAUT042787-RA">
    <property type="protein sequence ID" value="GAUT042787-PA"/>
    <property type="gene ID" value="GAUT042787"/>
</dbReference>
<feature type="signal peptide" evidence="1">
    <location>
        <begin position="1"/>
        <end position="16"/>
    </location>
</feature>
<dbReference type="Proteomes" id="UP000078200">
    <property type="component" value="Unassembled WGS sequence"/>
</dbReference>
<evidence type="ECO:0008006" key="4">
    <source>
        <dbReference type="Google" id="ProtNLM"/>
    </source>
</evidence>
<dbReference type="InterPro" id="IPR038606">
    <property type="entry name" value="To_sf"/>
</dbReference>
<name>A0A1A9VNP6_GLOAU</name>
<dbReference type="PANTHER" id="PTHR20993:SF0">
    <property type="entry name" value="GH07914P"/>
    <property type="match status" value="1"/>
</dbReference>
<dbReference type="AlphaFoldDB" id="A0A1A9VNP6"/>
<keyword evidence="1" id="KW-0732">Signal</keyword>
<evidence type="ECO:0000256" key="1">
    <source>
        <dbReference type="SAM" id="SignalP"/>
    </source>
</evidence>
<accession>A0A1A9VNP6</accession>
<feature type="chain" id="PRO_5008399527" description="Lipid-binding serum glycoprotein N-terminal domain-containing protein" evidence="1">
    <location>
        <begin position="17"/>
        <end position="256"/>
    </location>
</feature>
<organism evidence="2 3">
    <name type="scientific">Glossina austeni</name>
    <name type="common">Savannah tsetse fly</name>
    <dbReference type="NCBI Taxonomy" id="7395"/>
    <lineage>
        <taxon>Eukaryota</taxon>
        <taxon>Metazoa</taxon>
        <taxon>Ecdysozoa</taxon>
        <taxon>Arthropoda</taxon>
        <taxon>Hexapoda</taxon>
        <taxon>Insecta</taxon>
        <taxon>Pterygota</taxon>
        <taxon>Neoptera</taxon>
        <taxon>Endopterygota</taxon>
        <taxon>Diptera</taxon>
        <taxon>Brachycera</taxon>
        <taxon>Muscomorpha</taxon>
        <taxon>Hippoboscoidea</taxon>
        <taxon>Glossinidae</taxon>
        <taxon>Glossina</taxon>
    </lineage>
</organism>
<dbReference type="PANTHER" id="PTHR20993">
    <property type="entry name" value="GH07914P"/>
    <property type="match status" value="1"/>
</dbReference>
<evidence type="ECO:0000313" key="3">
    <source>
        <dbReference type="Proteomes" id="UP000078200"/>
    </source>
</evidence>
<dbReference type="SMART" id="SM00700">
    <property type="entry name" value="JHBP"/>
    <property type="match status" value="1"/>
</dbReference>
<dbReference type="Gene3D" id="3.15.10.30">
    <property type="entry name" value="Haemolymph juvenile hormone binding protein"/>
    <property type="match status" value="1"/>
</dbReference>